<dbReference type="Gene3D" id="3.40.50.2000">
    <property type="entry name" value="Glycogen Phosphorylase B"/>
    <property type="match status" value="2"/>
</dbReference>
<dbReference type="PATRIC" id="fig|456.5.peg.191"/>
<dbReference type="RefSeq" id="WP_058469760.1">
    <property type="nucleotide sequence ID" value="NZ_CAAAIC010000005.1"/>
</dbReference>
<dbReference type="PANTHER" id="PTHR12526:SF630">
    <property type="entry name" value="GLYCOSYLTRANSFERASE"/>
    <property type="match status" value="1"/>
</dbReference>
<evidence type="ECO:0000313" key="3">
    <source>
        <dbReference type="EMBL" id="KTD18951.1"/>
    </source>
</evidence>
<evidence type="ECO:0000259" key="1">
    <source>
        <dbReference type="Pfam" id="PF00534"/>
    </source>
</evidence>
<dbReference type="InterPro" id="IPR028098">
    <property type="entry name" value="Glyco_trans_4-like_N"/>
</dbReference>
<dbReference type="EMBL" id="LNYJ01000003">
    <property type="protein sequence ID" value="KTD18951.1"/>
    <property type="molecule type" value="Genomic_DNA"/>
</dbReference>
<sequence>MSKDIISTRIARVSTVPLFIFTLLRTQVEAIRDSGAAVTIITSPDAGLKGFKPIERCEFKTLAIAREIKPFADLHSLLKLFKLFRKQRFTIVHSNTPKAGLLCAIAGKMAGVPIRLHTFTGQPWATIGGLKRSMLKFFDRLIATLNTYCYADSESQKAFLIENKIIKANKISVLGSGSLSGVDITRFDEGRFSPQQKQEIRVSLGIKEDEMVLLFLGRITKEKGVFELIDAFSRLLVSHSKITLLMAGPFEQGIEAEIRAYGEKQCGNKIIFSGFCAEPEQLIAISDVLCLPSYREGFGTVVIEAAAMSVPAVGSRIYGLQDAIVHEETGLLVESKNVEDLAVGLNRLISDDSFRLRLGRNAKLRAVTEFDSQQFGLLMVQEYEKLLSKNSFKN</sequence>
<comment type="caution">
    <text evidence="3">The sequence shown here is derived from an EMBL/GenBank/DDBJ whole genome shotgun (WGS) entry which is preliminary data.</text>
</comment>
<keyword evidence="4" id="KW-1185">Reference proteome</keyword>
<evidence type="ECO:0000313" key="4">
    <source>
        <dbReference type="Proteomes" id="UP000055035"/>
    </source>
</evidence>
<gene>
    <name evidence="3" type="ORF">Ljor_0174</name>
</gene>
<dbReference type="AlphaFoldDB" id="A0A0W0VFR4"/>
<proteinExistence type="predicted"/>
<organism evidence="3 4">
    <name type="scientific">Legionella jordanis</name>
    <dbReference type="NCBI Taxonomy" id="456"/>
    <lineage>
        <taxon>Bacteria</taxon>
        <taxon>Pseudomonadati</taxon>
        <taxon>Pseudomonadota</taxon>
        <taxon>Gammaproteobacteria</taxon>
        <taxon>Legionellales</taxon>
        <taxon>Legionellaceae</taxon>
        <taxon>Legionella</taxon>
    </lineage>
</organism>
<evidence type="ECO:0000259" key="2">
    <source>
        <dbReference type="Pfam" id="PF13579"/>
    </source>
</evidence>
<keyword evidence="3" id="KW-0808">Transferase</keyword>
<dbReference type="STRING" id="456.Ljor_0174"/>
<dbReference type="OrthoDB" id="4611853at2"/>
<reference evidence="3 4" key="1">
    <citation type="submission" date="2015-11" db="EMBL/GenBank/DDBJ databases">
        <title>Genomic analysis of 38 Legionella species identifies large and diverse effector repertoires.</title>
        <authorList>
            <person name="Burstein D."/>
            <person name="Amaro F."/>
            <person name="Zusman T."/>
            <person name="Lifshitz Z."/>
            <person name="Cohen O."/>
            <person name="Gilbert J.A."/>
            <person name="Pupko T."/>
            <person name="Shuman H.A."/>
            <person name="Segal G."/>
        </authorList>
    </citation>
    <scope>NUCLEOTIDE SEQUENCE [LARGE SCALE GENOMIC DNA]</scope>
    <source>
        <strain evidence="3 4">BL-540</strain>
    </source>
</reference>
<protein>
    <submittedName>
        <fullName evidence="3">Glycosyl transferase, group 1</fullName>
    </submittedName>
</protein>
<dbReference type="Pfam" id="PF13579">
    <property type="entry name" value="Glyco_trans_4_4"/>
    <property type="match status" value="1"/>
</dbReference>
<dbReference type="PANTHER" id="PTHR12526">
    <property type="entry name" value="GLYCOSYLTRANSFERASE"/>
    <property type="match status" value="1"/>
</dbReference>
<dbReference type="Proteomes" id="UP000055035">
    <property type="component" value="Unassembled WGS sequence"/>
</dbReference>
<dbReference type="SUPFAM" id="SSF53756">
    <property type="entry name" value="UDP-Glycosyltransferase/glycogen phosphorylase"/>
    <property type="match status" value="1"/>
</dbReference>
<dbReference type="GO" id="GO:1901135">
    <property type="term" value="P:carbohydrate derivative metabolic process"/>
    <property type="evidence" value="ECO:0007669"/>
    <property type="project" value="UniProtKB-ARBA"/>
</dbReference>
<feature type="domain" description="Glycosyl transferase family 1" evidence="1">
    <location>
        <begin position="197"/>
        <end position="364"/>
    </location>
</feature>
<accession>A0A0W0VFR4</accession>
<name>A0A0W0VFR4_9GAMM</name>
<dbReference type="InterPro" id="IPR001296">
    <property type="entry name" value="Glyco_trans_1"/>
</dbReference>
<feature type="domain" description="Glycosyltransferase subfamily 4-like N-terminal" evidence="2">
    <location>
        <begin position="25"/>
        <end position="175"/>
    </location>
</feature>
<dbReference type="GO" id="GO:0016757">
    <property type="term" value="F:glycosyltransferase activity"/>
    <property type="evidence" value="ECO:0007669"/>
    <property type="project" value="InterPro"/>
</dbReference>
<dbReference type="Pfam" id="PF00534">
    <property type="entry name" value="Glycos_transf_1"/>
    <property type="match status" value="1"/>
</dbReference>